<feature type="signal peptide" evidence="1">
    <location>
        <begin position="1"/>
        <end position="26"/>
    </location>
</feature>
<keyword evidence="1" id="KW-0732">Signal</keyword>
<evidence type="ECO:0000313" key="2">
    <source>
        <dbReference type="EMBL" id="MDJ1137557.1"/>
    </source>
</evidence>
<keyword evidence="3" id="KW-1185">Reference proteome</keyword>
<proteinExistence type="predicted"/>
<evidence type="ECO:0008006" key="4">
    <source>
        <dbReference type="Google" id="ProtNLM"/>
    </source>
</evidence>
<organism evidence="2 3">
    <name type="scientific">Streptomyces iconiensis</name>
    <dbReference type="NCBI Taxonomy" id="1384038"/>
    <lineage>
        <taxon>Bacteria</taxon>
        <taxon>Bacillati</taxon>
        <taxon>Actinomycetota</taxon>
        <taxon>Actinomycetes</taxon>
        <taxon>Kitasatosporales</taxon>
        <taxon>Streptomycetaceae</taxon>
        <taxon>Streptomyces</taxon>
    </lineage>
</organism>
<dbReference type="Proteomes" id="UP001214441">
    <property type="component" value="Unassembled WGS sequence"/>
</dbReference>
<sequence>MRKFTKRAAFAAVAATAALGFTAATASATTADTWTVAPGGAFTATASNPTLSVPNATLKCTSSTATGTLKTGSGNAGAAIGNIATLKFTGCSLAGINFNVTVANNLKINANSVSTTNPNQVVGSVSGVTASIADTGGMCSATFAASGGGPATMTGYYDNSTHRLVINGGNLKATSANCLGLINAGDSANFNASYLTNPNQTITKD</sequence>
<protein>
    <recommendedName>
        <fullName evidence="4">Secreted protein</fullName>
    </recommendedName>
</protein>
<dbReference type="EMBL" id="JANCPR020000060">
    <property type="protein sequence ID" value="MDJ1137557.1"/>
    <property type="molecule type" value="Genomic_DNA"/>
</dbReference>
<evidence type="ECO:0000313" key="3">
    <source>
        <dbReference type="Proteomes" id="UP001214441"/>
    </source>
</evidence>
<comment type="caution">
    <text evidence="2">The sequence shown here is derived from an EMBL/GenBank/DDBJ whole genome shotgun (WGS) entry which is preliminary data.</text>
</comment>
<dbReference type="RefSeq" id="WP_274045109.1">
    <property type="nucleotide sequence ID" value="NZ_JANCPR020000060.1"/>
</dbReference>
<name>A0ABT7A889_9ACTN</name>
<gene>
    <name evidence="2" type="ORF">NMN56_037520</name>
</gene>
<feature type="chain" id="PRO_5047177547" description="Secreted protein" evidence="1">
    <location>
        <begin position="27"/>
        <end position="205"/>
    </location>
</feature>
<reference evidence="2 3" key="1">
    <citation type="submission" date="2023-05" db="EMBL/GenBank/DDBJ databases">
        <title>Streptantibioticus silvisoli sp. nov., acidotolerant actinomycetes 1 from pine litter.</title>
        <authorList>
            <person name="Swiecimska M."/>
            <person name="Golinska P."/>
            <person name="Sangal V."/>
            <person name="Wachnowicz B."/>
            <person name="Goodfellow M."/>
        </authorList>
    </citation>
    <scope>NUCLEOTIDE SEQUENCE [LARGE SCALE GENOMIC DNA]</scope>
    <source>
        <strain evidence="2 3">DSM 42109</strain>
    </source>
</reference>
<accession>A0ABT7A889</accession>
<evidence type="ECO:0000256" key="1">
    <source>
        <dbReference type="SAM" id="SignalP"/>
    </source>
</evidence>